<organism evidence="2 3">
    <name type="scientific">Methylobacterium gregans</name>
    <dbReference type="NCBI Taxonomy" id="374424"/>
    <lineage>
        <taxon>Bacteria</taxon>
        <taxon>Pseudomonadati</taxon>
        <taxon>Pseudomonadota</taxon>
        <taxon>Alphaproteobacteria</taxon>
        <taxon>Hyphomicrobiales</taxon>
        <taxon>Methylobacteriaceae</taxon>
        <taxon>Methylobacterium</taxon>
    </lineage>
</organism>
<dbReference type="AlphaFoldDB" id="A0AA37HPI1"/>
<dbReference type="EMBL" id="BPQM01000059">
    <property type="protein sequence ID" value="GJD79271.1"/>
    <property type="molecule type" value="Genomic_DNA"/>
</dbReference>
<evidence type="ECO:0008006" key="4">
    <source>
        <dbReference type="Google" id="ProtNLM"/>
    </source>
</evidence>
<keyword evidence="3" id="KW-1185">Reference proteome</keyword>
<reference evidence="2" key="2">
    <citation type="submission" date="2021-08" db="EMBL/GenBank/DDBJ databases">
        <authorList>
            <person name="Tani A."/>
            <person name="Ola A."/>
            <person name="Ogura Y."/>
            <person name="Katsura K."/>
            <person name="Hayashi T."/>
        </authorList>
    </citation>
    <scope>NUCLEOTIDE SEQUENCE</scope>
    <source>
        <strain evidence="2">NBRC 103626</strain>
    </source>
</reference>
<proteinExistence type="predicted"/>
<sequence>MGTISAPRHSAPLWRRLVWFAALWAGSILSLAIIAGILRAWLKAG</sequence>
<evidence type="ECO:0000313" key="2">
    <source>
        <dbReference type="EMBL" id="GJD79271.1"/>
    </source>
</evidence>
<dbReference type="Proteomes" id="UP001055108">
    <property type="component" value="Unassembled WGS sequence"/>
</dbReference>
<keyword evidence="1" id="KW-0812">Transmembrane</keyword>
<accession>A0AA37HPI1</accession>
<evidence type="ECO:0000313" key="3">
    <source>
        <dbReference type="Proteomes" id="UP001055108"/>
    </source>
</evidence>
<feature type="transmembrane region" description="Helical" evidence="1">
    <location>
        <begin position="17"/>
        <end position="42"/>
    </location>
</feature>
<dbReference type="InterPro" id="IPR018895">
    <property type="entry name" value="DUF2474"/>
</dbReference>
<evidence type="ECO:0000256" key="1">
    <source>
        <dbReference type="SAM" id="Phobius"/>
    </source>
</evidence>
<comment type="caution">
    <text evidence="2">The sequence shown here is derived from an EMBL/GenBank/DDBJ whole genome shotgun (WGS) entry which is preliminary data.</text>
</comment>
<reference evidence="2" key="1">
    <citation type="journal article" date="2016" name="Front. Microbiol.">
        <title>Genome Sequence of the Piezophilic, Mesophilic Sulfate-Reducing Bacterium Desulfovibrio indicus J2T.</title>
        <authorList>
            <person name="Cao J."/>
            <person name="Maignien L."/>
            <person name="Shao Z."/>
            <person name="Alain K."/>
            <person name="Jebbar M."/>
        </authorList>
    </citation>
    <scope>NUCLEOTIDE SEQUENCE</scope>
    <source>
        <strain evidence="2">NBRC 103626</strain>
    </source>
</reference>
<keyword evidence="1" id="KW-1133">Transmembrane helix</keyword>
<keyword evidence="1" id="KW-0472">Membrane</keyword>
<dbReference type="Pfam" id="PF10617">
    <property type="entry name" value="DUF2474"/>
    <property type="match status" value="1"/>
</dbReference>
<name>A0AA37HPI1_9HYPH</name>
<protein>
    <recommendedName>
        <fullName evidence="4">DUF2474 domain-containing protein</fullName>
    </recommendedName>
</protein>
<dbReference type="RefSeq" id="WP_238303228.1">
    <property type="nucleotide sequence ID" value="NZ_BPQM01000059.1"/>
</dbReference>
<gene>
    <name evidence="2" type="ORF">NBEOAGPD_2495</name>
</gene>